<evidence type="ECO:0008006" key="3">
    <source>
        <dbReference type="Google" id="ProtNLM"/>
    </source>
</evidence>
<dbReference type="AlphaFoldDB" id="A0A9P5NA50"/>
<dbReference type="OrthoDB" id="3217549at2759"/>
<protein>
    <recommendedName>
        <fullName evidence="3">F-box domain-containing protein</fullName>
    </recommendedName>
</protein>
<evidence type="ECO:0000313" key="1">
    <source>
        <dbReference type="EMBL" id="KAF8877746.1"/>
    </source>
</evidence>
<keyword evidence="2" id="KW-1185">Reference proteome</keyword>
<organism evidence="1 2">
    <name type="scientific">Gymnopilus junonius</name>
    <name type="common">Spectacular rustgill mushroom</name>
    <name type="synonym">Gymnopilus spectabilis subsp. junonius</name>
    <dbReference type="NCBI Taxonomy" id="109634"/>
    <lineage>
        <taxon>Eukaryota</taxon>
        <taxon>Fungi</taxon>
        <taxon>Dikarya</taxon>
        <taxon>Basidiomycota</taxon>
        <taxon>Agaricomycotina</taxon>
        <taxon>Agaricomycetes</taxon>
        <taxon>Agaricomycetidae</taxon>
        <taxon>Agaricales</taxon>
        <taxon>Agaricineae</taxon>
        <taxon>Hymenogastraceae</taxon>
        <taxon>Gymnopilus</taxon>
    </lineage>
</organism>
<gene>
    <name evidence="1" type="ORF">CPB84DRAFT_1828758</name>
</gene>
<dbReference type="Proteomes" id="UP000724874">
    <property type="component" value="Unassembled WGS sequence"/>
</dbReference>
<proteinExistence type="predicted"/>
<name>A0A9P5NA50_GYMJU</name>
<dbReference type="EMBL" id="JADNYJ010000166">
    <property type="protein sequence ID" value="KAF8877746.1"/>
    <property type="molecule type" value="Genomic_DNA"/>
</dbReference>
<sequence>MGLTSCCQDHVTDVHYSEVLAAGFSCSCSPETTHLPVQNPPSITNVNQLPIEMLREIFMKTIEVDPSSSVCVTNGPGSDGTLSASPPYAVVLSQVCTLWRQVALSTSTLWTTIRVVPSSKHLVSQLHWTKLFLAHANSHPLNLVLKDCKSRSGSATSSGCQEICATRSILALFISKAQYWRTIDFHISLEALDLLLAMTASPKRYNCAQLRSASLLVSKSTCGKLPADHLSSPVGFINGTWAMAFLATTWKFLLASPGMSEITWWPGFHRIFLVPPVDMFDQLERLNVHYDISAEELLRILAYFPQIKKVVVTNFRLPSITIKADSARSPRLLLDSLEVLYLKSSVKVTPLFDGLIAPSLRLLELHCLDSMKSCSEDGLALKRFLRDSQCRLQKLVLDNC</sequence>
<comment type="caution">
    <text evidence="1">The sequence shown here is derived from an EMBL/GenBank/DDBJ whole genome shotgun (WGS) entry which is preliminary data.</text>
</comment>
<accession>A0A9P5NA50</accession>
<reference evidence="1" key="1">
    <citation type="submission" date="2020-11" db="EMBL/GenBank/DDBJ databases">
        <authorList>
            <consortium name="DOE Joint Genome Institute"/>
            <person name="Ahrendt S."/>
            <person name="Riley R."/>
            <person name="Andreopoulos W."/>
            <person name="LaButti K."/>
            <person name="Pangilinan J."/>
            <person name="Ruiz-duenas F.J."/>
            <person name="Barrasa J.M."/>
            <person name="Sanchez-Garcia M."/>
            <person name="Camarero S."/>
            <person name="Miyauchi S."/>
            <person name="Serrano A."/>
            <person name="Linde D."/>
            <person name="Babiker R."/>
            <person name="Drula E."/>
            <person name="Ayuso-Fernandez I."/>
            <person name="Pacheco R."/>
            <person name="Padilla G."/>
            <person name="Ferreira P."/>
            <person name="Barriuso J."/>
            <person name="Kellner H."/>
            <person name="Castanera R."/>
            <person name="Alfaro M."/>
            <person name="Ramirez L."/>
            <person name="Pisabarro A.G."/>
            <person name="Kuo A."/>
            <person name="Tritt A."/>
            <person name="Lipzen A."/>
            <person name="He G."/>
            <person name="Yan M."/>
            <person name="Ng V."/>
            <person name="Cullen D."/>
            <person name="Martin F."/>
            <person name="Rosso M.-N."/>
            <person name="Henrissat B."/>
            <person name="Hibbett D."/>
            <person name="Martinez A.T."/>
            <person name="Grigoriev I.V."/>
        </authorList>
    </citation>
    <scope>NUCLEOTIDE SEQUENCE</scope>
    <source>
        <strain evidence="1">AH 44721</strain>
    </source>
</reference>
<dbReference type="Gene3D" id="1.20.1280.50">
    <property type="match status" value="1"/>
</dbReference>
<evidence type="ECO:0000313" key="2">
    <source>
        <dbReference type="Proteomes" id="UP000724874"/>
    </source>
</evidence>